<evidence type="ECO:0000256" key="1">
    <source>
        <dbReference type="SAM" id="Phobius"/>
    </source>
</evidence>
<feature type="domain" description="FecR protein" evidence="2">
    <location>
        <begin position="128"/>
        <end position="222"/>
    </location>
</feature>
<keyword evidence="1" id="KW-0472">Membrane</keyword>
<dbReference type="PANTHER" id="PTHR30273:SF2">
    <property type="entry name" value="PROTEIN FECR"/>
    <property type="match status" value="1"/>
</dbReference>
<dbReference type="InterPro" id="IPR006860">
    <property type="entry name" value="FecR"/>
</dbReference>
<dbReference type="Pfam" id="PF04773">
    <property type="entry name" value="FecR"/>
    <property type="match status" value="1"/>
</dbReference>
<evidence type="ECO:0000313" key="5">
    <source>
        <dbReference type="Proteomes" id="UP000297540"/>
    </source>
</evidence>
<gene>
    <name evidence="4" type="ORF">E2R66_11145</name>
</gene>
<comment type="caution">
    <text evidence="4">The sequence shown here is derived from an EMBL/GenBank/DDBJ whole genome shotgun (WGS) entry which is preliminary data.</text>
</comment>
<keyword evidence="5" id="KW-1185">Reference proteome</keyword>
<dbReference type="InterPro" id="IPR032508">
    <property type="entry name" value="FecR_C"/>
</dbReference>
<accession>A0A4Y8SH25</accession>
<dbReference type="PANTHER" id="PTHR30273">
    <property type="entry name" value="PERIPLASMIC SIGNAL SENSOR AND SIGMA FACTOR ACTIVATOR FECR-RELATED"/>
    <property type="match status" value="1"/>
</dbReference>
<feature type="domain" description="Protein FecR C-terminal" evidence="3">
    <location>
        <begin position="273"/>
        <end position="339"/>
    </location>
</feature>
<dbReference type="AlphaFoldDB" id="A0A4Y8SH25"/>
<dbReference type="Proteomes" id="UP000297540">
    <property type="component" value="Unassembled WGS sequence"/>
</dbReference>
<reference evidence="4 5" key="1">
    <citation type="journal article" date="2017" name="Int. J. Syst. Evol. Microbiol.">
        <title>Mucilaginibacterpsychrotolerans sp. nov., isolated from peatlands.</title>
        <authorList>
            <person name="Deng Y."/>
            <person name="Shen L."/>
            <person name="Xu B."/>
            <person name="Liu Y."/>
            <person name="Gu Z."/>
            <person name="Liu H."/>
            <person name="Zhou Y."/>
        </authorList>
    </citation>
    <scope>NUCLEOTIDE SEQUENCE [LARGE SCALE GENOMIC DNA]</scope>
    <source>
        <strain evidence="4 5">NH7-4</strain>
    </source>
</reference>
<sequence>MNGSNNQTSLTELFQKYLDGRCSIDETRQLLNYFESEQDERQLRSLIRMELGYEDSAEANASSERAVQQVRKNILHEIKENTDSKSSGTQFPRWLKIAAFWLILAGTGALIYRGYFMNNSSGDPKLYTLLTKAGERKILTLSDGTKIWLSPSSSLQYPDQLTGNLREVKLEGEAFFEVAKDKKHPFVIHSGQMDTRVVGTSFNIQSYKIQAKYTVTVVTGIVNVSAPGALNGKPSNVVLRPDQRSEFNPQTGTLISLNYPEAKQMLNRKNGILNYDGVSVPEVVAELTRYYRVPILIESKSKNCLCYGEFNTNRPLAIVLEQLAAAINAKVITHKDKYILKGGCEE</sequence>
<dbReference type="Pfam" id="PF16344">
    <property type="entry name" value="FecR_C"/>
    <property type="match status" value="1"/>
</dbReference>
<keyword evidence="1" id="KW-0812">Transmembrane</keyword>
<dbReference type="Gene3D" id="3.55.50.30">
    <property type="match status" value="1"/>
</dbReference>
<protein>
    <submittedName>
        <fullName evidence="4">DUF4974 domain-containing protein</fullName>
    </submittedName>
</protein>
<dbReference type="EMBL" id="SOZE01000009">
    <property type="protein sequence ID" value="TFF37716.1"/>
    <property type="molecule type" value="Genomic_DNA"/>
</dbReference>
<dbReference type="PIRSF" id="PIRSF018266">
    <property type="entry name" value="FecR"/>
    <property type="match status" value="1"/>
</dbReference>
<feature type="transmembrane region" description="Helical" evidence="1">
    <location>
        <begin position="94"/>
        <end position="115"/>
    </location>
</feature>
<evidence type="ECO:0000313" key="4">
    <source>
        <dbReference type="EMBL" id="TFF37716.1"/>
    </source>
</evidence>
<name>A0A4Y8SH25_9SPHI</name>
<dbReference type="RefSeq" id="WP_133230656.1">
    <property type="nucleotide sequence ID" value="NZ_SOZE01000009.1"/>
</dbReference>
<proteinExistence type="predicted"/>
<dbReference type="OrthoDB" id="697544at2"/>
<evidence type="ECO:0000259" key="2">
    <source>
        <dbReference type="Pfam" id="PF04773"/>
    </source>
</evidence>
<dbReference type="InterPro" id="IPR012373">
    <property type="entry name" value="Ferrdict_sens_TM"/>
</dbReference>
<dbReference type="Gene3D" id="2.60.120.1440">
    <property type="match status" value="1"/>
</dbReference>
<organism evidence="4 5">
    <name type="scientific">Mucilaginibacter psychrotolerans</name>
    <dbReference type="NCBI Taxonomy" id="1524096"/>
    <lineage>
        <taxon>Bacteria</taxon>
        <taxon>Pseudomonadati</taxon>
        <taxon>Bacteroidota</taxon>
        <taxon>Sphingobacteriia</taxon>
        <taxon>Sphingobacteriales</taxon>
        <taxon>Sphingobacteriaceae</taxon>
        <taxon>Mucilaginibacter</taxon>
    </lineage>
</organism>
<keyword evidence="1" id="KW-1133">Transmembrane helix</keyword>
<dbReference type="GO" id="GO:0016989">
    <property type="term" value="F:sigma factor antagonist activity"/>
    <property type="evidence" value="ECO:0007669"/>
    <property type="project" value="TreeGrafter"/>
</dbReference>
<evidence type="ECO:0000259" key="3">
    <source>
        <dbReference type="Pfam" id="PF16344"/>
    </source>
</evidence>